<organism evidence="1 2">
    <name type="scientific">Brachionus calyciflorus</name>
    <dbReference type="NCBI Taxonomy" id="104777"/>
    <lineage>
        <taxon>Eukaryota</taxon>
        <taxon>Metazoa</taxon>
        <taxon>Spiralia</taxon>
        <taxon>Gnathifera</taxon>
        <taxon>Rotifera</taxon>
        <taxon>Eurotatoria</taxon>
        <taxon>Monogononta</taxon>
        <taxon>Pseudotrocha</taxon>
        <taxon>Ploima</taxon>
        <taxon>Brachionidae</taxon>
        <taxon>Brachionus</taxon>
    </lineage>
</organism>
<proteinExistence type="predicted"/>
<dbReference type="AlphaFoldDB" id="A0A814CKJ6"/>
<reference evidence="1" key="1">
    <citation type="submission" date="2021-02" db="EMBL/GenBank/DDBJ databases">
        <authorList>
            <person name="Nowell W R."/>
        </authorList>
    </citation>
    <scope>NUCLEOTIDE SEQUENCE</scope>
    <source>
        <strain evidence="1">Ploen Becks lab</strain>
    </source>
</reference>
<evidence type="ECO:0000313" key="2">
    <source>
        <dbReference type="Proteomes" id="UP000663879"/>
    </source>
</evidence>
<protein>
    <submittedName>
        <fullName evidence="1">Uncharacterized protein</fullName>
    </submittedName>
</protein>
<evidence type="ECO:0000313" key="1">
    <source>
        <dbReference type="EMBL" id="CAF0941473.1"/>
    </source>
</evidence>
<sequence length="108" mass="12440">MVQILQAKYDPSLVAEAFPSEETARVTCSTNKSKSSKKDLKKSLRLEISDELKHIQINNQQQLFLRFNNYDKNGDRIVIFLSGTAIEILQKAEEYHLDGTFKNCPKMF</sequence>
<name>A0A814CKJ6_9BILA</name>
<dbReference type="Proteomes" id="UP000663879">
    <property type="component" value="Unassembled WGS sequence"/>
</dbReference>
<gene>
    <name evidence="1" type="ORF">OXX778_LOCUS13451</name>
</gene>
<dbReference type="EMBL" id="CAJNOC010002587">
    <property type="protein sequence ID" value="CAF0941473.1"/>
    <property type="molecule type" value="Genomic_DNA"/>
</dbReference>
<accession>A0A814CKJ6</accession>
<keyword evidence="2" id="KW-1185">Reference proteome</keyword>
<comment type="caution">
    <text evidence="1">The sequence shown here is derived from an EMBL/GenBank/DDBJ whole genome shotgun (WGS) entry which is preliminary data.</text>
</comment>